<accession>A0AAQ3R8Q7</accession>
<sequence>MPASRTVWRSVLNATHTVLHPIRPQMASASACGPILEGCLAINKPAGLTSAGVIRHVQNHFNSSSLFAPWLKREQLRKDHESHNQKQKRRNKMANRVKIGHGGTLDPAATGVLILGIGSGTKALNGFLGCSKTYETVVLFGAATDTYDGEGKVVGRKSHDHITKAMVEEALGQFRGTIMQVPPLYSARRIDGKRGYEYAREGIPLPREFQAKSMDVTEMELVEWMDGGEHEWRYPENEADDEEKAAAAQTLGISGENASTGAVSKRAREDDTATEGAPSVKKAKADSESAPSTSETLPDQITSVTENPAADATTHSETVESKILPPRCFAPAARIRMTVTSGFYVRSFCHDLGIAVGSLAHMSFLVRKRQAQFDLEAGNVLAFEELECDEDKWGPRVQKMLEEWQKSEGSRGRTQDTEKQNRRRNSSSDGSAL</sequence>
<evidence type="ECO:0000259" key="7">
    <source>
        <dbReference type="Pfam" id="PF01509"/>
    </source>
</evidence>
<protein>
    <recommendedName>
        <fullName evidence="3">tRNA pseudouridine(55) synthase</fullName>
        <ecNumber evidence="3">5.4.99.25</ecNumber>
    </recommendedName>
</protein>
<dbReference type="Proteomes" id="UP001303373">
    <property type="component" value="Chromosome 3"/>
</dbReference>
<dbReference type="PANTHER" id="PTHR13767">
    <property type="entry name" value="TRNA-PSEUDOURIDINE SYNTHASE"/>
    <property type="match status" value="1"/>
</dbReference>
<comment type="similarity">
    <text evidence="2">Belongs to the pseudouridine synthase TruB family.</text>
</comment>
<feature type="region of interest" description="Disordered" evidence="6">
    <location>
        <begin position="399"/>
        <end position="433"/>
    </location>
</feature>
<keyword evidence="4" id="KW-0819">tRNA processing</keyword>
<name>A0AAQ3R8Q7_9PEZI</name>
<feature type="compositionally biased region" description="Polar residues" evidence="6">
    <location>
        <begin position="289"/>
        <end position="306"/>
    </location>
</feature>
<dbReference type="InterPro" id="IPR020103">
    <property type="entry name" value="PsdUridine_synth_cat_dom_sf"/>
</dbReference>
<dbReference type="EC" id="5.4.99.25" evidence="3"/>
<dbReference type="Gene3D" id="3.30.2350.10">
    <property type="entry name" value="Pseudouridine synthase"/>
    <property type="match status" value="1"/>
</dbReference>
<reference evidence="8 9" key="1">
    <citation type="submission" date="2023-11" db="EMBL/GenBank/DDBJ databases">
        <title>An acidophilic fungus is an integral part of prey digestion in a carnivorous sundew plant.</title>
        <authorList>
            <person name="Tsai I.J."/>
        </authorList>
    </citation>
    <scope>NUCLEOTIDE SEQUENCE [LARGE SCALE GENOMIC DNA]</scope>
    <source>
        <strain evidence="8">169a</strain>
    </source>
</reference>
<evidence type="ECO:0000256" key="6">
    <source>
        <dbReference type="SAM" id="MobiDB-lite"/>
    </source>
</evidence>
<keyword evidence="5" id="KW-0413">Isomerase</keyword>
<keyword evidence="9" id="KW-1185">Reference proteome</keyword>
<dbReference type="GO" id="GO:0006400">
    <property type="term" value="P:tRNA modification"/>
    <property type="evidence" value="ECO:0007669"/>
    <property type="project" value="TreeGrafter"/>
</dbReference>
<dbReference type="Pfam" id="PF01509">
    <property type="entry name" value="TruB_N"/>
    <property type="match status" value="1"/>
</dbReference>
<dbReference type="SUPFAM" id="SSF55120">
    <property type="entry name" value="Pseudouridine synthase"/>
    <property type="match status" value="1"/>
</dbReference>
<evidence type="ECO:0000256" key="3">
    <source>
        <dbReference type="ARBA" id="ARBA00012787"/>
    </source>
</evidence>
<dbReference type="GO" id="GO:1990481">
    <property type="term" value="P:mRNA pseudouridine synthesis"/>
    <property type="evidence" value="ECO:0007669"/>
    <property type="project" value="TreeGrafter"/>
</dbReference>
<feature type="domain" description="Pseudouridine synthase II N-terminal" evidence="7">
    <location>
        <begin position="93"/>
        <end position="225"/>
    </location>
</feature>
<evidence type="ECO:0000313" key="9">
    <source>
        <dbReference type="Proteomes" id="UP001303373"/>
    </source>
</evidence>
<proteinExistence type="inferred from homology"/>
<dbReference type="InterPro" id="IPR014780">
    <property type="entry name" value="tRNA_psdUridine_synth_TruB"/>
</dbReference>
<evidence type="ECO:0000256" key="2">
    <source>
        <dbReference type="ARBA" id="ARBA00008999"/>
    </source>
</evidence>
<dbReference type="GO" id="GO:0003723">
    <property type="term" value="F:RNA binding"/>
    <property type="evidence" value="ECO:0007669"/>
    <property type="project" value="InterPro"/>
</dbReference>
<evidence type="ECO:0000256" key="5">
    <source>
        <dbReference type="ARBA" id="ARBA00023235"/>
    </source>
</evidence>
<dbReference type="GO" id="GO:0160148">
    <property type="term" value="F:tRNA pseudouridine(55) synthase activity"/>
    <property type="evidence" value="ECO:0007669"/>
    <property type="project" value="UniProtKB-EC"/>
</dbReference>
<feature type="compositionally biased region" description="Basic and acidic residues" evidence="6">
    <location>
        <begin position="399"/>
        <end position="420"/>
    </location>
</feature>
<comment type="catalytic activity">
    <reaction evidence="1">
        <text>a uridine in mRNA = a pseudouridine in mRNA</text>
        <dbReference type="Rhea" id="RHEA:56644"/>
        <dbReference type="Rhea" id="RHEA-COMP:14658"/>
        <dbReference type="Rhea" id="RHEA-COMP:14659"/>
        <dbReference type="ChEBI" id="CHEBI:65314"/>
        <dbReference type="ChEBI" id="CHEBI:65315"/>
    </reaction>
</comment>
<evidence type="ECO:0000256" key="1">
    <source>
        <dbReference type="ARBA" id="ARBA00001166"/>
    </source>
</evidence>
<dbReference type="HAMAP" id="MF_01080">
    <property type="entry name" value="TruB_bact"/>
    <property type="match status" value="1"/>
</dbReference>
<dbReference type="PANTHER" id="PTHR13767:SF2">
    <property type="entry name" value="PSEUDOURIDYLATE SYNTHASE TRUB1"/>
    <property type="match status" value="1"/>
</dbReference>
<dbReference type="GO" id="GO:0005634">
    <property type="term" value="C:nucleus"/>
    <property type="evidence" value="ECO:0007669"/>
    <property type="project" value="TreeGrafter"/>
</dbReference>
<dbReference type="EMBL" id="CP138582">
    <property type="protein sequence ID" value="WPG99309.1"/>
    <property type="molecule type" value="Genomic_DNA"/>
</dbReference>
<organism evidence="8 9">
    <name type="scientific">Acrodontium crateriforme</name>
    <dbReference type="NCBI Taxonomy" id="150365"/>
    <lineage>
        <taxon>Eukaryota</taxon>
        <taxon>Fungi</taxon>
        <taxon>Dikarya</taxon>
        <taxon>Ascomycota</taxon>
        <taxon>Pezizomycotina</taxon>
        <taxon>Dothideomycetes</taxon>
        <taxon>Dothideomycetidae</taxon>
        <taxon>Mycosphaerellales</taxon>
        <taxon>Teratosphaeriaceae</taxon>
        <taxon>Acrodontium</taxon>
    </lineage>
</organism>
<dbReference type="AlphaFoldDB" id="A0AAQ3R8Q7"/>
<gene>
    <name evidence="8" type="ORF">R9X50_00212200</name>
</gene>
<evidence type="ECO:0000256" key="4">
    <source>
        <dbReference type="ARBA" id="ARBA00022694"/>
    </source>
</evidence>
<evidence type="ECO:0000313" key="8">
    <source>
        <dbReference type="EMBL" id="WPG99309.1"/>
    </source>
</evidence>
<feature type="region of interest" description="Disordered" evidence="6">
    <location>
        <begin position="235"/>
        <end position="319"/>
    </location>
</feature>
<dbReference type="InterPro" id="IPR002501">
    <property type="entry name" value="PsdUridine_synth_N"/>
</dbReference>